<dbReference type="EMBL" id="JBIACK010000021">
    <property type="protein sequence ID" value="MFE8703948.1"/>
    <property type="molecule type" value="Genomic_DNA"/>
</dbReference>
<dbReference type="RefSeq" id="WP_389364900.1">
    <property type="nucleotide sequence ID" value="NZ_JBIACK010000021.1"/>
</dbReference>
<sequence length="195" mass="23124">MTQYSQYDLIGKELIKLNEMNQPKSLLERFEDFFFDKLLDSYTFSLKIPNYLYFRGKILCEDVTELSGYPFSMEDLVYLLYRRFLTSVKEIDDPLHVYNLLLVRVPDKAQLKKRGSLIDALYKDEGTIQYLNLKLKKSYVLRGEVLLRDLENMIPEHNLTVEKLLETTIIDFLKEYQNGNNSRVINSLIQQLEEE</sequence>
<evidence type="ECO:0000313" key="2">
    <source>
        <dbReference type="Proteomes" id="UP001601059"/>
    </source>
</evidence>
<proteinExistence type="predicted"/>
<keyword evidence="2" id="KW-1185">Reference proteome</keyword>
<accession>A0ABW6KI73</accession>
<organism evidence="1 2">
    <name type="scientific">Cytobacillus spartinae</name>
    <dbReference type="NCBI Taxonomy" id="3299023"/>
    <lineage>
        <taxon>Bacteria</taxon>
        <taxon>Bacillati</taxon>
        <taxon>Bacillota</taxon>
        <taxon>Bacilli</taxon>
        <taxon>Bacillales</taxon>
        <taxon>Bacillaceae</taxon>
        <taxon>Cytobacillus</taxon>
    </lineage>
</organism>
<name>A0ABW6KI73_9BACI</name>
<protein>
    <submittedName>
        <fullName evidence="1">Uncharacterized protein</fullName>
    </submittedName>
</protein>
<dbReference type="Proteomes" id="UP001601059">
    <property type="component" value="Unassembled WGS sequence"/>
</dbReference>
<reference evidence="1 2" key="1">
    <citation type="submission" date="2024-08" db="EMBL/GenBank/DDBJ databases">
        <title>Two novel Cytobacillus novel species.</title>
        <authorList>
            <person name="Liu G."/>
        </authorList>
    </citation>
    <scope>NUCLEOTIDE SEQUENCE [LARGE SCALE GENOMIC DNA]</scope>
    <source>
        <strain evidence="1 2">FJAT-54145</strain>
    </source>
</reference>
<comment type="caution">
    <text evidence="1">The sequence shown here is derived from an EMBL/GenBank/DDBJ whole genome shotgun (WGS) entry which is preliminary data.</text>
</comment>
<evidence type="ECO:0000313" key="1">
    <source>
        <dbReference type="EMBL" id="MFE8703948.1"/>
    </source>
</evidence>
<gene>
    <name evidence="1" type="ORF">ACFYKX_25580</name>
</gene>